<feature type="compositionally biased region" description="Low complexity" evidence="1">
    <location>
        <begin position="69"/>
        <end position="80"/>
    </location>
</feature>
<organism evidence="4 5">
    <name type="scientific">Streptantibioticus silvisoli</name>
    <dbReference type="NCBI Taxonomy" id="2705255"/>
    <lineage>
        <taxon>Bacteria</taxon>
        <taxon>Bacillati</taxon>
        <taxon>Actinomycetota</taxon>
        <taxon>Actinomycetes</taxon>
        <taxon>Kitasatosporales</taxon>
        <taxon>Streptomycetaceae</taxon>
        <taxon>Streptantibioticus</taxon>
    </lineage>
</organism>
<accession>A0ABT6W306</accession>
<evidence type="ECO:0000256" key="1">
    <source>
        <dbReference type="SAM" id="MobiDB-lite"/>
    </source>
</evidence>
<evidence type="ECO:0000313" key="5">
    <source>
        <dbReference type="Proteomes" id="UP001156398"/>
    </source>
</evidence>
<feature type="compositionally biased region" description="Low complexity" evidence="1">
    <location>
        <begin position="107"/>
        <end position="130"/>
    </location>
</feature>
<feature type="compositionally biased region" description="Polar residues" evidence="1">
    <location>
        <begin position="149"/>
        <end position="163"/>
    </location>
</feature>
<dbReference type="InterPro" id="IPR027381">
    <property type="entry name" value="LytR/CpsA/Psr_C"/>
</dbReference>
<feature type="transmembrane region" description="Helical" evidence="2">
    <location>
        <begin position="290"/>
        <end position="308"/>
    </location>
</feature>
<dbReference type="Proteomes" id="UP001156398">
    <property type="component" value="Unassembled WGS sequence"/>
</dbReference>
<feature type="compositionally biased region" description="Gly residues" evidence="1">
    <location>
        <begin position="97"/>
        <end position="106"/>
    </location>
</feature>
<feature type="region of interest" description="Disordered" evidence="1">
    <location>
        <begin position="1"/>
        <end position="246"/>
    </location>
</feature>
<evidence type="ECO:0000256" key="2">
    <source>
        <dbReference type="SAM" id="Phobius"/>
    </source>
</evidence>
<reference evidence="4 5" key="1">
    <citation type="submission" date="2023-05" db="EMBL/GenBank/DDBJ databases">
        <title>Streptantibioticus silvisoli sp. nov., acidotolerant actinomycetes 1 from pine litter.</title>
        <authorList>
            <person name="Swiecimska M."/>
            <person name="Golinska P."/>
            <person name="Sangal V."/>
            <person name="Wachnowicz B."/>
            <person name="Goodfellow M."/>
        </authorList>
    </citation>
    <scope>NUCLEOTIDE SEQUENCE [LARGE SCALE GENOMIC DNA]</scope>
    <source>
        <strain evidence="4 5">SL54</strain>
    </source>
</reference>
<dbReference type="EMBL" id="JAAGKO020000027">
    <property type="protein sequence ID" value="MDI5964795.1"/>
    <property type="molecule type" value="Genomic_DNA"/>
</dbReference>
<dbReference type="Gene3D" id="3.40.630.190">
    <property type="entry name" value="LCP protein"/>
    <property type="match status" value="1"/>
</dbReference>
<protein>
    <submittedName>
        <fullName evidence="4">LytR C-terminal domain-containing protein</fullName>
    </submittedName>
</protein>
<evidence type="ECO:0000313" key="4">
    <source>
        <dbReference type="EMBL" id="MDI5964795.1"/>
    </source>
</evidence>
<comment type="caution">
    <text evidence="4">The sequence shown here is derived from an EMBL/GenBank/DDBJ whole genome shotgun (WGS) entry which is preliminary data.</text>
</comment>
<dbReference type="RefSeq" id="WP_271323788.1">
    <property type="nucleotide sequence ID" value="NZ_JAAGKO020000027.1"/>
</dbReference>
<name>A0ABT6W306_9ACTN</name>
<keyword evidence="2" id="KW-1133">Transmembrane helix</keyword>
<feature type="compositionally biased region" description="Polar residues" evidence="1">
    <location>
        <begin position="56"/>
        <end position="66"/>
    </location>
</feature>
<proteinExistence type="predicted"/>
<sequence>MSEQERYGQEPEEAREPYAPYPPGYPAQDPRGAADPRQGQAYDPYAGAPQQGYDGTPQQGYDTGTHQVYDPAYYQQGYPQQPYPAQPGHDRQAGGYDPSGGYGGQAGWTQQQTGYQDPAAHQGQPGAQQDVYGGRQTGYQDPAAHQTHHNQQGAPAASQTRTQGHIPPQRDPYPQTGHSDAGPYPGNAHHTGADSGTTAEQDVYGGQDAYGGQDVYGGPGGGYPDAHGAAGPDGVPHAAAGEDGEQHAEEFAFVEEEDEQAEDVIDWLKFSESRTERRDERKRRGRSRTLALALVVVLAVAGGGTYAWKAGLIPGLGAGAATPLAAQKRDVIVVHLREVDSNDSSTILLVRNETTGRGSTVLLPNSLTVSTDDGAMTLGKSVVSEGAGPTRDGLDTLLGANIQGTWRLDTPFLEVLVDALGGIEMTPDATVTQAGKPVVTGGKDQSLNGKAAVAYATYRAPGETAAAQLTRFGQVMRAVLMQVPSSGTAATKIIDQVGSVPDPSLSDGQLGATLAALSDLVKSGHYATTGLPVETNGTLSQQATDTVVKQILGGTVKNTDTSGIPTVSVRDATTGSKAAAAAQVQVIDAGDTYIDGGRQTPRATSQVLYGTAKQKSAAQQLGKTLGLPASDVVRGTGAANADLTVVLGADYHLPADTPQA</sequence>
<feature type="compositionally biased region" description="Low complexity" evidence="1">
    <location>
        <begin position="224"/>
        <end position="241"/>
    </location>
</feature>
<keyword evidence="5" id="KW-1185">Reference proteome</keyword>
<feature type="domain" description="LytR/CpsA/Psr regulator C-terminal" evidence="3">
    <location>
        <begin position="566"/>
        <end position="651"/>
    </location>
</feature>
<dbReference type="PANTHER" id="PTHR33392:SF6">
    <property type="entry name" value="POLYISOPRENYL-TEICHOIC ACID--PEPTIDOGLYCAN TEICHOIC ACID TRANSFERASE TAGU"/>
    <property type="match status" value="1"/>
</dbReference>
<gene>
    <name evidence="4" type="ORF">POF43_019050</name>
</gene>
<evidence type="ECO:0000259" key="3">
    <source>
        <dbReference type="Pfam" id="PF13399"/>
    </source>
</evidence>
<keyword evidence="2" id="KW-0472">Membrane</keyword>
<keyword evidence="2" id="KW-0812">Transmembrane</keyword>
<feature type="compositionally biased region" description="Gly residues" evidence="1">
    <location>
        <begin position="214"/>
        <end position="223"/>
    </location>
</feature>
<dbReference type="InterPro" id="IPR050922">
    <property type="entry name" value="LytR/CpsA/Psr_CW_biosynth"/>
</dbReference>
<dbReference type="PANTHER" id="PTHR33392">
    <property type="entry name" value="POLYISOPRENYL-TEICHOIC ACID--PEPTIDOGLYCAN TEICHOIC ACID TRANSFERASE TAGU"/>
    <property type="match status" value="1"/>
</dbReference>
<dbReference type="Pfam" id="PF13399">
    <property type="entry name" value="LytR_C"/>
    <property type="match status" value="1"/>
</dbReference>
<feature type="compositionally biased region" description="Basic and acidic residues" evidence="1">
    <location>
        <begin position="1"/>
        <end position="16"/>
    </location>
</feature>